<dbReference type="OrthoDB" id="2015992at2759"/>
<dbReference type="KEGG" id="cdu:CD36_01880"/>
<dbReference type="EMBL" id="FM992688">
    <property type="protein sequence ID" value="CAX44448.1"/>
    <property type="molecule type" value="Genomic_DNA"/>
</dbReference>
<dbReference type="Gene3D" id="3.40.50.10420">
    <property type="entry name" value="NagB/RpiA/CoA transferase-like"/>
    <property type="match status" value="1"/>
</dbReference>
<dbReference type="InterPro" id="IPR002698">
    <property type="entry name" value="FTHF_cligase"/>
</dbReference>
<comment type="cofactor">
    <cofactor evidence="7">
        <name>Mg(2+)</name>
        <dbReference type="ChEBI" id="CHEBI:18420"/>
    </cofactor>
</comment>
<dbReference type="EC" id="6.3.3.2" evidence="5 7"/>
<keyword evidence="7" id="KW-0479">Metal-binding</keyword>
<evidence type="ECO:0000256" key="6">
    <source>
        <dbReference type="PIRSR" id="PIRSR006806-1"/>
    </source>
</evidence>
<comment type="catalytic activity">
    <reaction evidence="4 7">
        <text>(6S)-5-formyl-5,6,7,8-tetrahydrofolate + ATP = (6R)-5,10-methenyltetrahydrofolate + ADP + phosphate</text>
        <dbReference type="Rhea" id="RHEA:10488"/>
        <dbReference type="ChEBI" id="CHEBI:30616"/>
        <dbReference type="ChEBI" id="CHEBI:43474"/>
        <dbReference type="ChEBI" id="CHEBI:57455"/>
        <dbReference type="ChEBI" id="CHEBI:57457"/>
        <dbReference type="ChEBI" id="CHEBI:456216"/>
        <dbReference type="EC" id="6.3.3.2"/>
    </reaction>
</comment>
<feature type="binding site" evidence="6">
    <location>
        <begin position="11"/>
        <end position="15"/>
    </location>
    <ligand>
        <name>ATP</name>
        <dbReference type="ChEBI" id="CHEBI:30616"/>
    </ligand>
</feature>
<dbReference type="InterPro" id="IPR024185">
    <property type="entry name" value="FTHF_cligase-like_sf"/>
</dbReference>
<dbReference type="SUPFAM" id="SSF100950">
    <property type="entry name" value="NagB/RpiA/CoA transferase-like"/>
    <property type="match status" value="1"/>
</dbReference>
<dbReference type="GO" id="GO:0046872">
    <property type="term" value="F:metal ion binding"/>
    <property type="evidence" value="ECO:0007669"/>
    <property type="project" value="UniProtKB-KW"/>
</dbReference>
<organism evidence="9 10">
    <name type="scientific">Candida dubliniensis (strain CD36 / ATCC MYA-646 / CBS 7987 / NCPF 3949 / NRRL Y-17841)</name>
    <name type="common">Yeast</name>
    <dbReference type="NCBI Taxonomy" id="573826"/>
    <lineage>
        <taxon>Eukaryota</taxon>
        <taxon>Fungi</taxon>
        <taxon>Dikarya</taxon>
        <taxon>Ascomycota</taxon>
        <taxon>Saccharomycotina</taxon>
        <taxon>Pichiomycetes</taxon>
        <taxon>Debaryomycetaceae</taxon>
        <taxon>Candida/Lodderomyces clade</taxon>
        <taxon>Candida</taxon>
    </lineage>
</organism>
<accession>B9W6Z0</accession>
<evidence type="ECO:0000313" key="8">
    <source>
        <dbReference type="CGD" id="CAL0000169195"/>
    </source>
</evidence>
<comment type="similarity">
    <text evidence="1 7">Belongs to the 5-formyltetrahydrofolate cyclo-ligase family.</text>
</comment>
<feature type="binding site" evidence="6">
    <location>
        <position position="57"/>
    </location>
    <ligand>
        <name>substrate</name>
    </ligand>
</feature>
<evidence type="ECO:0000256" key="3">
    <source>
        <dbReference type="ARBA" id="ARBA00022840"/>
    </source>
</evidence>
<protein>
    <recommendedName>
        <fullName evidence="5 7">5-formyltetrahydrofolate cyclo-ligase</fullName>
        <ecNumber evidence="5 7">6.3.3.2</ecNumber>
    </recommendedName>
</protein>
<dbReference type="PANTHER" id="PTHR23407:SF1">
    <property type="entry name" value="5-FORMYLTETRAHYDROFOLATE CYCLO-LIGASE"/>
    <property type="match status" value="1"/>
</dbReference>
<keyword evidence="7" id="KW-0460">Magnesium</keyword>
<dbReference type="Proteomes" id="UP000002605">
    <property type="component" value="Chromosome 1"/>
</dbReference>
<keyword evidence="9" id="KW-0436">Ligase</keyword>
<gene>
    <name evidence="8" type="ordered locus">Cd36_01880</name>
    <name evidence="9" type="ORF">CD36_01880</name>
</gene>
<evidence type="ECO:0000256" key="1">
    <source>
        <dbReference type="ARBA" id="ARBA00010638"/>
    </source>
</evidence>
<dbReference type="GeneID" id="8044396"/>
<dbReference type="GO" id="GO:0005739">
    <property type="term" value="C:mitochondrion"/>
    <property type="evidence" value="ECO:0007669"/>
    <property type="project" value="TreeGrafter"/>
</dbReference>
<dbReference type="CGD" id="CAL0000169195">
    <property type="gene designation" value="Cd36_01880"/>
</dbReference>
<keyword evidence="2 6" id="KW-0547">Nucleotide-binding</keyword>
<feature type="binding site" evidence="6">
    <location>
        <begin position="151"/>
        <end position="159"/>
    </location>
    <ligand>
        <name>ATP</name>
        <dbReference type="ChEBI" id="CHEBI:30616"/>
    </ligand>
</feature>
<dbReference type="InterPro" id="IPR037171">
    <property type="entry name" value="NagB/RpiA_transferase-like"/>
</dbReference>
<dbReference type="eggNOG" id="KOG3093">
    <property type="taxonomic scope" value="Eukaryota"/>
</dbReference>
<sequence>MMTNLPLKEVKRQLRKKLKSNLKTVSQDSLIKQSHLIHQNLLNHEYFKTASNIAVFMNMPDSEVKTMEIIESCFTLDKSVYLPRCNYVSSPGRKSNYMSLLKMTSIEAVHQLQPQGKYQLLEPVSGVDVMETGNLDLVIVPGVGFDKNKNRMGHGAGFYDEFITTFHNKFNKKPYLLGVALQEQIIDCIPTEPHDWKLDSIVTSTNVY</sequence>
<dbReference type="RefSeq" id="XP_002416861.1">
    <property type="nucleotide sequence ID" value="XM_002416816.1"/>
</dbReference>
<keyword evidence="10" id="KW-1185">Reference proteome</keyword>
<dbReference type="GO" id="GO:0009396">
    <property type="term" value="P:folic acid-containing compound biosynthetic process"/>
    <property type="evidence" value="ECO:0007669"/>
    <property type="project" value="TreeGrafter"/>
</dbReference>
<dbReference type="NCBIfam" id="TIGR02727">
    <property type="entry name" value="MTHFS_bact"/>
    <property type="match status" value="1"/>
</dbReference>
<dbReference type="PIRSF" id="PIRSF006806">
    <property type="entry name" value="FTHF_cligase"/>
    <property type="match status" value="1"/>
</dbReference>
<proteinExistence type="inferred from homology"/>
<evidence type="ECO:0000313" key="10">
    <source>
        <dbReference type="Proteomes" id="UP000002605"/>
    </source>
</evidence>
<dbReference type="Pfam" id="PF01812">
    <property type="entry name" value="5-FTHF_cyc-lig"/>
    <property type="match status" value="1"/>
</dbReference>
<dbReference type="GO" id="GO:0035999">
    <property type="term" value="P:tetrahydrofolate interconversion"/>
    <property type="evidence" value="ECO:0007669"/>
    <property type="project" value="TreeGrafter"/>
</dbReference>
<keyword evidence="3 6" id="KW-0067">ATP-binding</keyword>
<dbReference type="GO" id="GO:0030272">
    <property type="term" value="F:5-formyltetrahydrofolate cyclo-ligase activity"/>
    <property type="evidence" value="ECO:0007669"/>
    <property type="project" value="UniProtKB-EC"/>
</dbReference>
<dbReference type="PANTHER" id="PTHR23407">
    <property type="entry name" value="ATPASE INHIBITOR/5-FORMYLTETRAHYDROFOLATE CYCLO-LIGASE"/>
    <property type="match status" value="1"/>
</dbReference>
<dbReference type="HOGENOM" id="CLU_066245_2_1_1"/>
<evidence type="ECO:0000256" key="2">
    <source>
        <dbReference type="ARBA" id="ARBA00022741"/>
    </source>
</evidence>
<reference evidence="9 10" key="1">
    <citation type="journal article" date="2009" name="Genome Res.">
        <title>Comparative genomics of the fungal pathogens Candida dubliniensis and Candida albicans.</title>
        <authorList>
            <person name="Jackson A.P."/>
            <person name="Gamble J.A."/>
            <person name="Yeomans T."/>
            <person name="Moran G.P."/>
            <person name="Saunders D."/>
            <person name="Harris D."/>
            <person name="Aslett M."/>
            <person name="Barrell J.F."/>
            <person name="Butler G."/>
            <person name="Citiulo F."/>
            <person name="Coleman D.C."/>
            <person name="de Groot P.W.J."/>
            <person name="Goodwin T.J."/>
            <person name="Quail M.A."/>
            <person name="McQuillan J."/>
            <person name="Munro C.A."/>
            <person name="Pain A."/>
            <person name="Poulter R.T."/>
            <person name="Rajandream M.A."/>
            <person name="Renauld H."/>
            <person name="Spiering M.J."/>
            <person name="Tivey A."/>
            <person name="Gow N.A.R."/>
            <person name="Barrell B."/>
            <person name="Sullivan D.J."/>
            <person name="Berriman M."/>
        </authorList>
    </citation>
    <scope>NUCLEOTIDE SEQUENCE [LARGE SCALE GENOMIC DNA]</scope>
    <source>
        <strain evidence="10">CD36 / ATCC MYA-646 / CBS 7987 / NCPF 3949 / NRRL Y-17841</strain>
    </source>
</reference>
<dbReference type="GO" id="GO:0005524">
    <property type="term" value="F:ATP binding"/>
    <property type="evidence" value="ECO:0007669"/>
    <property type="project" value="UniProtKB-KW"/>
</dbReference>
<dbReference type="AlphaFoldDB" id="B9W6Z0"/>
<dbReference type="VEuPathDB" id="FungiDB:CD36_01880"/>
<evidence type="ECO:0000313" key="9">
    <source>
        <dbReference type="EMBL" id="CAX44448.1"/>
    </source>
</evidence>
<feature type="binding site" evidence="6">
    <location>
        <position position="63"/>
    </location>
    <ligand>
        <name>substrate</name>
    </ligand>
</feature>
<evidence type="ECO:0000256" key="5">
    <source>
        <dbReference type="ARBA" id="ARBA00038966"/>
    </source>
</evidence>
<evidence type="ECO:0000256" key="4">
    <source>
        <dbReference type="ARBA" id="ARBA00036539"/>
    </source>
</evidence>
<name>B9W6Z0_CANDC</name>
<evidence type="ECO:0000256" key="7">
    <source>
        <dbReference type="RuleBase" id="RU361279"/>
    </source>
</evidence>